<organism evidence="1 2">
    <name type="scientific">Acetitomaculum ruminis DSM 5522</name>
    <dbReference type="NCBI Taxonomy" id="1120918"/>
    <lineage>
        <taxon>Bacteria</taxon>
        <taxon>Bacillati</taxon>
        <taxon>Bacillota</taxon>
        <taxon>Clostridia</taxon>
        <taxon>Lachnospirales</taxon>
        <taxon>Lachnospiraceae</taxon>
        <taxon>Acetitomaculum</taxon>
    </lineage>
</organism>
<dbReference type="AlphaFoldDB" id="A0A1I1A067"/>
<gene>
    <name evidence="1" type="ORF">SAMN05216249_11834</name>
</gene>
<name>A0A1I1A067_9FIRM</name>
<dbReference type="Proteomes" id="UP000198838">
    <property type="component" value="Unassembled WGS sequence"/>
</dbReference>
<reference evidence="1 2" key="1">
    <citation type="submission" date="2016-10" db="EMBL/GenBank/DDBJ databases">
        <authorList>
            <person name="de Groot N.N."/>
        </authorList>
    </citation>
    <scope>NUCLEOTIDE SEQUENCE [LARGE SCALE GENOMIC DNA]</scope>
    <source>
        <strain evidence="1 2">DSM 5522</strain>
    </source>
</reference>
<protein>
    <submittedName>
        <fullName evidence="1">Uncharacterized protein</fullName>
    </submittedName>
</protein>
<dbReference type="EMBL" id="FOJY01000018">
    <property type="protein sequence ID" value="SFB30000.1"/>
    <property type="molecule type" value="Genomic_DNA"/>
</dbReference>
<evidence type="ECO:0000313" key="2">
    <source>
        <dbReference type="Proteomes" id="UP000198838"/>
    </source>
</evidence>
<sequence>MIISLMKVKKETTTLYIHLTVPGELSSVEYYVSESKEGMPYGYSLTNAYKVYKNDYALPVGYCYDKYISKKSYDSLDSVQKQEIQMEAVCLEDEKKS</sequence>
<evidence type="ECO:0000313" key="1">
    <source>
        <dbReference type="EMBL" id="SFB30000.1"/>
    </source>
</evidence>
<proteinExistence type="predicted"/>
<dbReference type="STRING" id="1120918.SAMN05216249_11834"/>
<keyword evidence="2" id="KW-1185">Reference proteome</keyword>
<accession>A0A1I1A067</accession>